<evidence type="ECO:0000256" key="1">
    <source>
        <dbReference type="ARBA" id="ARBA00001946"/>
    </source>
</evidence>
<evidence type="ECO:0000256" key="7">
    <source>
        <dbReference type="ARBA" id="ARBA00022801"/>
    </source>
</evidence>
<keyword evidence="10" id="KW-0963">Cytoplasm</keyword>
<comment type="subcellular location">
    <subcellularLocation>
        <location evidence="2">Cytoplasm</location>
        <location evidence="2">Cytoskeleton</location>
    </subcellularLocation>
</comment>
<reference evidence="11 12" key="1">
    <citation type="submission" date="2012-10" db="EMBL/GenBank/DDBJ databases">
        <authorList>
            <person name="Zafar N."/>
            <person name="Inman J."/>
            <person name="Hall N."/>
            <person name="Lorenzi H."/>
            <person name="Caler E."/>
        </authorList>
    </citation>
    <scope>NUCLEOTIDE SEQUENCE [LARGE SCALE GENOMIC DNA]</scope>
    <source>
        <strain evidence="11 12">IP1</strain>
    </source>
</reference>
<dbReference type="Gene3D" id="3.40.50.300">
    <property type="entry name" value="P-loop containing nucleotide triphosphate hydrolases"/>
    <property type="match status" value="1"/>
</dbReference>
<dbReference type="PROSITE" id="PS51420">
    <property type="entry name" value="RHO"/>
    <property type="match status" value="1"/>
</dbReference>
<dbReference type="InterPro" id="IPR027417">
    <property type="entry name" value="P-loop_NTPase"/>
</dbReference>
<evidence type="ECO:0000256" key="5">
    <source>
        <dbReference type="ARBA" id="ARBA00022723"/>
    </source>
</evidence>
<dbReference type="SMART" id="SM00174">
    <property type="entry name" value="RHO"/>
    <property type="match status" value="1"/>
</dbReference>
<keyword evidence="5" id="KW-0479">Metal-binding</keyword>
<dbReference type="GO" id="GO:0005525">
    <property type="term" value="F:GTP binding"/>
    <property type="evidence" value="ECO:0007669"/>
    <property type="project" value="UniProtKB-KW"/>
</dbReference>
<evidence type="ECO:0000256" key="9">
    <source>
        <dbReference type="ARBA" id="ARBA00023134"/>
    </source>
</evidence>
<dbReference type="InterPro" id="IPR005225">
    <property type="entry name" value="Small_GTP-bd"/>
</dbReference>
<dbReference type="InterPro" id="IPR003578">
    <property type="entry name" value="Small_GTPase_Rho"/>
</dbReference>
<dbReference type="InterPro" id="IPR001806">
    <property type="entry name" value="Small_GTPase"/>
</dbReference>
<keyword evidence="10" id="KW-0206">Cytoskeleton</keyword>
<dbReference type="Pfam" id="PF00071">
    <property type="entry name" value="Ras"/>
    <property type="match status" value="1"/>
</dbReference>
<dbReference type="SMART" id="SM00173">
    <property type="entry name" value="RAS"/>
    <property type="match status" value="1"/>
</dbReference>
<dbReference type="OMA" id="IYKEYRT"/>
<evidence type="ECO:0000256" key="4">
    <source>
        <dbReference type="ARBA" id="ARBA00011984"/>
    </source>
</evidence>
<evidence type="ECO:0000313" key="12">
    <source>
        <dbReference type="Proteomes" id="UP000014680"/>
    </source>
</evidence>
<evidence type="ECO:0000256" key="6">
    <source>
        <dbReference type="ARBA" id="ARBA00022741"/>
    </source>
</evidence>
<accession>A0A0A1U987</accession>
<dbReference type="FunFam" id="3.40.50.300:FF:001179">
    <property type="entry name" value="Rho family GTPase"/>
    <property type="match status" value="1"/>
</dbReference>
<dbReference type="EMBL" id="KB206469">
    <property type="protein sequence ID" value="ELP91479.1"/>
    <property type="molecule type" value="Genomic_DNA"/>
</dbReference>
<dbReference type="GO" id="GO:0003925">
    <property type="term" value="F:G protein activity"/>
    <property type="evidence" value="ECO:0007669"/>
    <property type="project" value="UniProtKB-EC"/>
</dbReference>
<dbReference type="SUPFAM" id="SSF52540">
    <property type="entry name" value="P-loop containing nucleoside triphosphate hydrolases"/>
    <property type="match status" value="1"/>
</dbReference>
<keyword evidence="12" id="KW-1185">Reference proteome</keyword>
<comment type="similarity">
    <text evidence="3">Belongs to the small GTPase superfamily. Rho family.</text>
</comment>
<comment type="cofactor">
    <cofactor evidence="1">
        <name>Mg(2+)</name>
        <dbReference type="ChEBI" id="CHEBI:18420"/>
    </cofactor>
</comment>
<dbReference type="CDD" id="cd00157">
    <property type="entry name" value="Rho"/>
    <property type="match status" value="1"/>
</dbReference>
<protein>
    <recommendedName>
        <fullName evidence="4">small monomeric GTPase</fullName>
        <ecNumber evidence="4">3.6.5.2</ecNumber>
    </recommendedName>
</protein>
<dbReference type="PRINTS" id="PR00449">
    <property type="entry name" value="RASTRNSFRMNG"/>
</dbReference>
<dbReference type="KEGG" id="eiv:EIN_143890"/>
<dbReference type="AlphaFoldDB" id="A0A0A1U987"/>
<evidence type="ECO:0000256" key="10">
    <source>
        <dbReference type="ARBA" id="ARBA00023212"/>
    </source>
</evidence>
<evidence type="ECO:0000256" key="2">
    <source>
        <dbReference type="ARBA" id="ARBA00004245"/>
    </source>
</evidence>
<keyword evidence="8" id="KW-0460">Magnesium</keyword>
<dbReference type="GO" id="GO:0007264">
    <property type="term" value="P:small GTPase-mediated signal transduction"/>
    <property type="evidence" value="ECO:0007669"/>
    <property type="project" value="InterPro"/>
</dbReference>
<evidence type="ECO:0000256" key="3">
    <source>
        <dbReference type="ARBA" id="ARBA00010142"/>
    </source>
</evidence>
<evidence type="ECO:0000313" key="11">
    <source>
        <dbReference type="EMBL" id="ELP91479.1"/>
    </source>
</evidence>
<dbReference type="VEuPathDB" id="AmoebaDB:EIN_143890"/>
<dbReference type="PROSITE" id="PS51421">
    <property type="entry name" value="RAS"/>
    <property type="match status" value="1"/>
</dbReference>
<dbReference type="RefSeq" id="XP_004258250.1">
    <property type="nucleotide sequence ID" value="XM_004258202.1"/>
</dbReference>
<dbReference type="GO" id="GO:0005856">
    <property type="term" value="C:cytoskeleton"/>
    <property type="evidence" value="ECO:0007669"/>
    <property type="project" value="UniProtKB-SubCell"/>
</dbReference>
<dbReference type="OrthoDB" id="8830751at2759"/>
<dbReference type="SMART" id="SM00175">
    <property type="entry name" value="RAB"/>
    <property type="match status" value="1"/>
</dbReference>
<dbReference type="Proteomes" id="UP000014680">
    <property type="component" value="Unassembled WGS sequence"/>
</dbReference>
<dbReference type="PROSITE" id="PS51419">
    <property type="entry name" value="RAB"/>
    <property type="match status" value="1"/>
</dbReference>
<sequence>MVQQKIKLLFNGDSSVGKTSLLIKYTTGEFPYEYTPTVFDNYTINVTYNNIQIDMELWDTGGQEDYPPMRPLSYYNTSCFVLCFSLVYMDSYKSLKTLWLPEIKQYNPNTPILLIGFKSDLRESNGNIESDFPQGIYQRITTEQGLQMAKDIGAMGYIECSTINDINVNMVFEKAKKISYEYLYTCMNTKKHDNKDCILC</sequence>
<keyword evidence="7" id="KW-0378">Hydrolase</keyword>
<keyword evidence="9" id="KW-0342">GTP-binding</keyword>
<proteinExistence type="inferred from homology"/>
<keyword evidence="6" id="KW-0547">Nucleotide-binding</keyword>
<name>A0A0A1U987_ENTIV</name>
<evidence type="ECO:0000256" key="8">
    <source>
        <dbReference type="ARBA" id="ARBA00022842"/>
    </source>
</evidence>
<dbReference type="PANTHER" id="PTHR24072">
    <property type="entry name" value="RHO FAMILY GTPASE"/>
    <property type="match status" value="1"/>
</dbReference>
<dbReference type="GeneID" id="14890471"/>
<organism evidence="11 12">
    <name type="scientific">Entamoeba invadens IP1</name>
    <dbReference type="NCBI Taxonomy" id="370355"/>
    <lineage>
        <taxon>Eukaryota</taxon>
        <taxon>Amoebozoa</taxon>
        <taxon>Evosea</taxon>
        <taxon>Archamoebae</taxon>
        <taxon>Mastigamoebida</taxon>
        <taxon>Entamoebidae</taxon>
        <taxon>Entamoeba</taxon>
    </lineage>
</organism>
<gene>
    <name evidence="11" type="ORF">EIN_143890</name>
</gene>
<dbReference type="NCBIfam" id="TIGR00231">
    <property type="entry name" value="small_GTP"/>
    <property type="match status" value="1"/>
</dbReference>
<dbReference type="EC" id="3.6.5.2" evidence="4"/>
<dbReference type="GO" id="GO:0046872">
    <property type="term" value="F:metal ion binding"/>
    <property type="evidence" value="ECO:0007669"/>
    <property type="project" value="UniProtKB-KW"/>
</dbReference>